<name>A0A392QRW7_9FABA</name>
<accession>A0A392QRW7</accession>
<dbReference type="Proteomes" id="UP000265520">
    <property type="component" value="Unassembled WGS sequence"/>
</dbReference>
<comment type="caution">
    <text evidence="1">The sequence shown here is derived from an EMBL/GenBank/DDBJ whole genome shotgun (WGS) entry which is preliminary data.</text>
</comment>
<reference evidence="1 2" key="1">
    <citation type="journal article" date="2018" name="Front. Plant Sci.">
        <title>Red Clover (Trifolium pratense) and Zigzag Clover (T. medium) - A Picture of Genomic Similarities and Differences.</title>
        <authorList>
            <person name="Dluhosova J."/>
            <person name="Istvanek J."/>
            <person name="Nedelnik J."/>
            <person name="Repkova J."/>
        </authorList>
    </citation>
    <scope>NUCLEOTIDE SEQUENCE [LARGE SCALE GENOMIC DNA]</scope>
    <source>
        <strain evidence="2">cv. 10/8</strain>
        <tissue evidence="1">Leaf</tissue>
    </source>
</reference>
<sequence length="106" mass="12440">GDGSKIRFWLDNWLLDEALKDIYPRLFMVSAQKEEVISAMGFLEENSWHWNLVWRRQLFQWEYDQVEDMLNLLEAVILSNDSNDKLCVDRRPGDSVGVERGGYSKG</sequence>
<dbReference type="PANTHER" id="PTHR36617">
    <property type="entry name" value="PROTEIN, PUTATIVE-RELATED"/>
    <property type="match status" value="1"/>
</dbReference>
<feature type="non-terminal residue" evidence="1">
    <location>
        <position position="1"/>
    </location>
</feature>
<evidence type="ECO:0000313" key="2">
    <source>
        <dbReference type="Proteomes" id="UP000265520"/>
    </source>
</evidence>
<evidence type="ECO:0000313" key="1">
    <source>
        <dbReference type="EMBL" id="MCI26266.1"/>
    </source>
</evidence>
<dbReference type="PANTHER" id="PTHR36617:SF16">
    <property type="entry name" value="OS04G0516500 PROTEIN"/>
    <property type="match status" value="1"/>
</dbReference>
<protein>
    <submittedName>
        <fullName evidence="1">Uncharacterized protein</fullName>
    </submittedName>
</protein>
<proteinExistence type="predicted"/>
<dbReference type="EMBL" id="LXQA010152209">
    <property type="protein sequence ID" value="MCI26266.1"/>
    <property type="molecule type" value="Genomic_DNA"/>
</dbReference>
<keyword evidence="2" id="KW-1185">Reference proteome</keyword>
<organism evidence="1 2">
    <name type="scientific">Trifolium medium</name>
    <dbReference type="NCBI Taxonomy" id="97028"/>
    <lineage>
        <taxon>Eukaryota</taxon>
        <taxon>Viridiplantae</taxon>
        <taxon>Streptophyta</taxon>
        <taxon>Embryophyta</taxon>
        <taxon>Tracheophyta</taxon>
        <taxon>Spermatophyta</taxon>
        <taxon>Magnoliopsida</taxon>
        <taxon>eudicotyledons</taxon>
        <taxon>Gunneridae</taxon>
        <taxon>Pentapetalae</taxon>
        <taxon>rosids</taxon>
        <taxon>fabids</taxon>
        <taxon>Fabales</taxon>
        <taxon>Fabaceae</taxon>
        <taxon>Papilionoideae</taxon>
        <taxon>50 kb inversion clade</taxon>
        <taxon>NPAAA clade</taxon>
        <taxon>Hologalegina</taxon>
        <taxon>IRL clade</taxon>
        <taxon>Trifolieae</taxon>
        <taxon>Trifolium</taxon>
    </lineage>
</organism>
<dbReference type="AlphaFoldDB" id="A0A392QRW7"/>